<name>A0A392R0S8_9FABA</name>
<dbReference type="AlphaFoldDB" id="A0A392R0S8"/>
<feature type="region of interest" description="Disordered" evidence="1">
    <location>
        <begin position="1"/>
        <end position="22"/>
    </location>
</feature>
<reference evidence="2 3" key="1">
    <citation type="journal article" date="2018" name="Front. Plant Sci.">
        <title>Red Clover (Trifolium pratense) and Zigzag Clover (T. medium) - A Picture of Genomic Similarities and Differences.</title>
        <authorList>
            <person name="Dluhosova J."/>
            <person name="Istvanek J."/>
            <person name="Nedelnik J."/>
            <person name="Repkova J."/>
        </authorList>
    </citation>
    <scope>NUCLEOTIDE SEQUENCE [LARGE SCALE GENOMIC DNA]</scope>
    <source>
        <strain evidence="3">cv. 10/8</strain>
        <tissue evidence="2">Leaf</tissue>
    </source>
</reference>
<protein>
    <submittedName>
        <fullName evidence="2">Uncharacterized protein</fullName>
    </submittedName>
</protein>
<feature type="compositionally biased region" description="Basic and acidic residues" evidence="1">
    <location>
        <begin position="1"/>
        <end position="19"/>
    </location>
</feature>
<keyword evidence="3" id="KW-1185">Reference proteome</keyword>
<proteinExistence type="predicted"/>
<evidence type="ECO:0000313" key="3">
    <source>
        <dbReference type="Proteomes" id="UP000265520"/>
    </source>
</evidence>
<evidence type="ECO:0000313" key="2">
    <source>
        <dbReference type="EMBL" id="MCI30178.1"/>
    </source>
</evidence>
<accession>A0A392R0S8</accession>
<dbReference type="Proteomes" id="UP000265520">
    <property type="component" value="Unassembled WGS sequence"/>
</dbReference>
<organism evidence="2 3">
    <name type="scientific">Trifolium medium</name>
    <dbReference type="NCBI Taxonomy" id="97028"/>
    <lineage>
        <taxon>Eukaryota</taxon>
        <taxon>Viridiplantae</taxon>
        <taxon>Streptophyta</taxon>
        <taxon>Embryophyta</taxon>
        <taxon>Tracheophyta</taxon>
        <taxon>Spermatophyta</taxon>
        <taxon>Magnoliopsida</taxon>
        <taxon>eudicotyledons</taxon>
        <taxon>Gunneridae</taxon>
        <taxon>Pentapetalae</taxon>
        <taxon>rosids</taxon>
        <taxon>fabids</taxon>
        <taxon>Fabales</taxon>
        <taxon>Fabaceae</taxon>
        <taxon>Papilionoideae</taxon>
        <taxon>50 kb inversion clade</taxon>
        <taxon>NPAAA clade</taxon>
        <taxon>Hologalegina</taxon>
        <taxon>IRL clade</taxon>
        <taxon>Trifolieae</taxon>
        <taxon>Trifolium</taxon>
    </lineage>
</organism>
<evidence type="ECO:0000256" key="1">
    <source>
        <dbReference type="SAM" id="MobiDB-lite"/>
    </source>
</evidence>
<comment type="caution">
    <text evidence="2">The sequence shown here is derived from an EMBL/GenBank/DDBJ whole genome shotgun (WGS) entry which is preliminary data.</text>
</comment>
<sequence>MKSNDHLKNELTPSEDTKLVQEGIVSRTPSKELKPHWADKYEVLEIPPDVKKVNIPLVIKPPTVELKQLPTHLKYAFLESSQQMSVIISTDLTSQQETCLLSLLKRYKKAIAWKMGDIKGISPTVCMHRILLEENAKNNV</sequence>
<feature type="non-terminal residue" evidence="2">
    <location>
        <position position="140"/>
    </location>
</feature>
<dbReference type="EMBL" id="LXQA010177653">
    <property type="protein sequence ID" value="MCI30178.1"/>
    <property type="molecule type" value="Genomic_DNA"/>
</dbReference>